<dbReference type="OrthoDB" id="191189at2"/>
<feature type="region of interest" description="Disordered" evidence="1">
    <location>
        <begin position="1"/>
        <end position="20"/>
    </location>
</feature>
<proteinExistence type="predicted"/>
<dbReference type="Proteomes" id="UP000293291">
    <property type="component" value="Unassembled WGS sequence"/>
</dbReference>
<dbReference type="AlphaFoldDB" id="A0A4V1RLW6"/>
<evidence type="ECO:0000313" key="3">
    <source>
        <dbReference type="Proteomes" id="UP000293291"/>
    </source>
</evidence>
<dbReference type="InterPro" id="IPR019587">
    <property type="entry name" value="Polyketide_cyclase/dehydratase"/>
</dbReference>
<comment type="caution">
    <text evidence="2">The sequence shown here is derived from an EMBL/GenBank/DDBJ whole genome shotgun (WGS) entry which is preliminary data.</text>
</comment>
<reference evidence="2 3" key="1">
    <citation type="submission" date="2019-01" db="EMBL/GenBank/DDBJ databases">
        <title>Novel species of Nocardioides.</title>
        <authorList>
            <person name="Liu Q."/>
            <person name="Xin Y.-H."/>
        </authorList>
    </citation>
    <scope>NUCLEOTIDE SEQUENCE [LARGE SCALE GENOMIC DNA]</scope>
    <source>
        <strain evidence="2 3">CGMCC 4.6875</strain>
    </source>
</reference>
<sequence length="156" mass="17028">MVRPRSGRTPPRRLDGVPGVKRTVTIEAPPDRVWSVVVDVGRWPERIPTVDAVERLDDGPLVVGSRTRLQQPRLPAAVWTVTELTPGTSFTWKSSSPGVSVTASHVVEPHPDGSQLTLAVDVSGPMSRVGWLMTRSLTEKYVETEAASVKRAVDSR</sequence>
<name>A0A4V1RLW6_9ACTN</name>
<protein>
    <submittedName>
        <fullName evidence="2">Polyketide cyclase</fullName>
    </submittedName>
</protein>
<gene>
    <name evidence="2" type="ORF">EUA07_20130</name>
</gene>
<dbReference type="InterPro" id="IPR023393">
    <property type="entry name" value="START-like_dom_sf"/>
</dbReference>
<organism evidence="2 3">
    <name type="scientific">Nocardioides ganghwensis</name>
    <dbReference type="NCBI Taxonomy" id="252230"/>
    <lineage>
        <taxon>Bacteria</taxon>
        <taxon>Bacillati</taxon>
        <taxon>Actinomycetota</taxon>
        <taxon>Actinomycetes</taxon>
        <taxon>Propionibacteriales</taxon>
        <taxon>Nocardioidaceae</taxon>
        <taxon>Nocardioides</taxon>
    </lineage>
</organism>
<dbReference type="SUPFAM" id="SSF55961">
    <property type="entry name" value="Bet v1-like"/>
    <property type="match status" value="1"/>
</dbReference>
<evidence type="ECO:0000256" key="1">
    <source>
        <dbReference type="SAM" id="MobiDB-lite"/>
    </source>
</evidence>
<dbReference type="Gene3D" id="3.30.530.20">
    <property type="match status" value="1"/>
</dbReference>
<evidence type="ECO:0000313" key="2">
    <source>
        <dbReference type="EMBL" id="RYB97429.1"/>
    </source>
</evidence>
<dbReference type="EMBL" id="SDWU01000030">
    <property type="protein sequence ID" value="RYB97429.1"/>
    <property type="molecule type" value="Genomic_DNA"/>
</dbReference>
<keyword evidence="3" id="KW-1185">Reference proteome</keyword>
<accession>A0A4V1RLW6</accession>
<dbReference type="Pfam" id="PF10604">
    <property type="entry name" value="Polyketide_cyc2"/>
    <property type="match status" value="1"/>
</dbReference>